<evidence type="ECO:0000313" key="4">
    <source>
        <dbReference type="EMBL" id="MDT0529863.1"/>
    </source>
</evidence>
<name>A0ABU2WVA7_9ACTN</name>
<dbReference type="PANTHER" id="PTHR43877">
    <property type="entry name" value="AMINOALKYLPHOSPHONATE N-ACETYLTRANSFERASE-RELATED-RELATED"/>
    <property type="match status" value="1"/>
</dbReference>
<keyword evidence="2" id="KW-0012">Acyltransferase</keyword>
<accession>A0ABU2WVA7</accession>
<dbReference type="SUPFAM" id="SSF55729">
    <property type="entry name" value="Acyl-CoA N-acyltransferases (Nat)"/>
    <property type="match status" value="1"/>
</dbReference>
<gene>
    <name evidence="4" type="ORF">RM555_12790</name>
</gene>
<feature type="domain" description="N-acetyltransferase" evidence="3">
    <location>
        <begin position="15"/>
        <end position="156"/>
    </location>
</feature>
<dbReference type="Proteomes" id="UP001180973">
    <property type="component" value="Unassembled WGS sequence"/>
</dbReference>
<evidence type="ECO:0000256" key="2">
    <source>
        <dbReference type="ARBA" id="ARBA00023315"/>
    </source>
</evidence>
<dbReference type="EMBL" id="JAVRFL010000012">
    <property type="protein sequence ID" value="MDT0529863.1"/>
    <property type="molecule type" value="Genomic_DNA"/>
</dbReference>
<evidence type="ECO:0000259" key="3">
    <source>
        <dbReference type="PROSITE" id="PS51186"/>
    </source>
</evidence>
<dbReference type="CDD" id="cd04301">
    <property type="entry name" value="NAT_SF"/>
    <property type="match status" value="1"/>
</dbReference>
<reference evidence="4" key="1">
    <citation type="submission" date="2023-09" db="EMBL/GenBank/DDBJ databases">
        <title>30 novel species of actinomycetes from the DSMZ collection.</title>
        <authorList>
            <person name="Nouioui I."/>
        </authorList>
    </citation>
    <scope>NUCLEOTIDE SEQUENCE</scope>
    <source>
        <strain evidence="4">DSM 115977</strain>
    </source>
</reference>
<keyword evidence="5" id="KW-1185">Reference proteome</keyword>
<organism evidence="4 5">
    <name type="scientific">Micromonospora reichwaldensis</name>
    <dbReference type="NCBI Taxonomy" id="3075516"/>
    <lineage>
        <taxon>Bacteria</taxon>
        <taxon>Bacillati</taxon>
        <taxon>Actinomycetota</taxon>
        <taxon>Actinomycetes</taxon>
        <taxon>Micromonosporales</taxon>
        <taxon>Micromonosporaceae</taxon>
        <taxon>Micromonospora</taxon>
    </lineage>
</organism>
<sequence length="156" mass="17787">MATLRLEPMTAEQYLRYRRRAEASYAQHIAESGALPAPEAEQKAQEDYARLLPDGLATPGHHLWTAHDGDDEVGMLWLHVEQKSDGPHAFCYDVEVRPGLRRRGHGRAMFQAVEQRCREWGVVSIGLSVFGFNLPARRLYEQLGFEATAIQMRKRL</sequence>
<dbReference type="InterPro" id="IPR016181">
    <property type="entry name" value="Acyl_CoA_acyltransferase"/>
</dbReference>
<comment type="caution">
    <text evidence="4">The sequence shown here is derived from an EMBL/GenBank/DDBJ whole genome shotgun (WGS) entry which is preliminary data.</text>
</comment>
<dbReference type="InterPro" id="IPR000182">
    <property type="entry name" value="GNAT_dom"/>
</dbReference>
<proteinExistence type="predicted"/>
<evidence type="ECO:0000313" key="5">
    <source>
        <dbReference type="Proteomes" id="UP001180973"/>
    </source>
</evidence>
<evidence type="ECO:0000256" key="1">
    <source>
        <dbReference type="ARBA" id="ARBA00022679"/>
    </source>
</evidence>
<keyword evidence="1" id="KW-0808">Transferase</keyword>
<dbReference type="RefSeq" id="WP_311411938.1">
    <property type="nucleotide sequence ID" value="NZ_JAVRFL010000012.1"/>
</dbReference>
<protein>
    <submittedName>
        <fullName evidence="4">GNAT family N-acetyltransferase</fullName>
    </submittedName>
</protein>
<dbReference type="PROSITE" id="PS51186">
    <property type="entry name" value="GNAT"/>
    <property type="match status" value="1"/>
</dbReference>
<dbReference type="InterPro" id="IPR050832">
    <property type="entry name" value="Bact_Acetyltransf"/>
</dbReference>
<dbReference type="Pfam" id="PF00583">
    <property type="entry name" value="Acetyltransf_1"/>
    <property type="match status" value="1"/>
</dbReference>
<dbReference type="Gene3D" id="3.40.630.30">
    <property type="match status" value="1"/>
</dbReference>